<dbReference type="Proteomes" id="UP000190027">
    <property type="component" value="Unassembled WGS sequence"/>
</dbReference>
<dbReference type="SUPFAM" id="SSF103039">
    <property type="entry name" value="CheC-like"/>
    <property type="match status" value="1"/>
</dbReference>
<evidence type="ECO:0000313" key="3">
    <source>
        <dbReference type="EMBL" id="SKA89817.1"/>
    </source>
</evidence>
<sequence>MVMDVKEAVHSAVSATMEEMFFLEPQASDFLWSKVRVLEPCTGSVTMAFPRTLLIQAAHGLFGEQERIREQMLWDTLAEVVNTVAGRIMSNLLPPDSTFRLSVPESGTGWPAKDGEPILYMTDGGGFVVMTDGLADCSE</sequence>
<dbReference type="RefSeq" id="WP_078717734.1">
    <property type="nucleotide sequence ID" value="NZ_FUYC01000011.1"/>
</dbReference>
<keyword evidence="4" id="KW-1185">Reference proteome</keyword>
<name>A0A1T4XJY3_9BACT</name>
<organism evidence="3 4">
    <name type="scientific">Paucidesulfovibrio gracilis DSM 16080</name>
    <dbReference type="NCBI Taxonomy" id="1121449"/>
    <lineage>
        <taxon>Bacteria</taxon>
        <taxon>Pseudomonadati</taxon>
        <taxon>Thermodesulfobacteriota</taxon>
        <taxon>Desulfovibrionia</taxon>
        <taxon>Desulfovibrionales</taxon>
        <taxon>Desulfovibrionaceae</taxon>
        <taxon>Paucidesulfovibrio</taxon>
    </lineage>
</organism>
<evidence type="ECO:0000313" key="4">
    <source>
        <dbReference type="Proteomes" id="UP000190027"/>
    </source>
</evidence>
<dbReference type="EMBL" id="FUYC01000011">
    <property type="protein sequence ID" value="SKA89817.1"/>
    <property type="molecule type" value="Genomic_DNA"/>
</dbReference>
<protein>
    <submittedName>
        <fullName evidence="3">Chemotaxis phosphatase CheX</fullName>
    </submittedName>
</protein>
<accession>A0A1T4XJY3</accession>
<dbReference type="OrthoDB" id="5387601at2"/>
<feature type="domain" description="Chemotaxis phosphatase CheX-like" evidence="2">
    <location>
        <begin position="39"/>
        <end position="105"/>
    </location>
</feature>
<dbReference type="STRING" id="1121449.SAMN02745704_02184"/>
<gene>
    <name evidence="3" type="ORF">SAMN02745704_02184</name>
</gene>
<proteinExistence type="predicted"/>
<dbReference type="Gene3D" id="3.40.1550.10">
    <property type="entry name" value="CheC-like"/>
    <property type="match status" value="1"/>
</dbReference>
<dbReference type="InterPro" id="IPR028976">
    <property type="entry name" value="CheC-like_sf"/>
</dbReference>
<dbReference type="InterPro" id="IPR028051">
    <property type="entry name" value="CheX-like_dom"/>
</dbReference>
<evidence type="ECO:0000259" key="2">
    <source>
        <dbReference type="Pfam" id="PF13690"/>
    </source>
</evidence>
<dbReference type="GO" id="GO:0006935">
    <property type="term" value="P:chemotaxis"/>
    <property type="evidence" value="ECO:0007669"/>
    <property type="project" value="UniProtKB-KW"/>
</dbReference>
<evidence type="ECO:0000256" key="1">
    <source>
        <dbReference type="ARBA" id="ARBA00022500"/>
    </source>
</evidence>
<dbReference type="Pfam" id="PF13690">
    <property type="entry name" value="CheX"/>
    <property type="match status" value="1"/>
</dbReference>
<keyword evidence="1" id="KW-0145">Chemotaxis</keyword>
<reference evidence="3 4" key="1">
    <citation type="submission" date="2017-02" db="EMBL/GenBank/DDBJ databases">
        <authorList>
            <person name="Peterson S.W."/>
        </authorList>
    </citation>
    <scope>NUCLEOTIDE SEQUENCE [LARGE SCALE GENOMIC DNA]</scope>
    <source>
        <strain evidence="3 4">DSM 16080</strain>
    </source>
</reference>
<dbReference type="AlphaFoldDB" id="A0A1T4XJY3"/>